<dbReference type="InterPro" id="IPR012041">
    <property type="entry name" value="Znf_CPxCG-like"/>
</dbReference>
<reference evidence="1 2" key="1">
    <citation type="journal article" date="2019" name="Int. J. Syst. Evol. Microbiol.">
        <title>The Global Catalogue of Microorganisms (GCM) 10K type strain sequencing project: providing services to taxonomists for standard genome sequencing and annotation.</title>
        <authorList>
            <consortium name="The Broad Institute Genomics Platform"/>
            <consortium name="The Broad Institute Genome Sequencing Center for Infectious Disease"/>
            <person name="Wu L."/>
            <person name="Ma J."/>
        </authorList>
    </citation>
    <scope>NUCLEOTIDE SEQUENCE [LARGE SCALE GENOMIC DNA]</scope>
    <source>
        <strain evidence="1 2">DT85</strain>
    </source>
</reference>
<accession>A0ABD5ZPU8</accession>
<dbReference type="Proteomes" id="UP001596398">
    <property type="component" value="Unassembled WGS sequence"/>
</dbReference>
<organism evidence="1 2">
    <name type="scientific">Halosegnis marinus</name>
    <dbReference type="NCBI Taxonomy" id="3034023"/>
    <lineage>
        <taxon>Archaea</taxon>
        <taxon>Methanobacteriati</taxon>
        <taxon>Methanobacteriota</taxon>
        <taxon>Stenosarchaea group</taxon>
        <taxon>Halobacteria</taxon>
        <taxon>Halobacteriales</taxon>
        <taxon>Natronomonadaceae</taxon>
        <taxon>Halosegnis</taxon>
    </lineage>
</organism>
<protein>
    <submittedName>
        <fullName evidence="1">HVO_0476 family zinc finger protein</fullName>
    </submittedName>
</protein>
<dbReference type="GeneID" id="79266929"/>
<dbReference type="RefSeq" id="WP_276233370.1">
    <property type="nucleotide sequence ID" value="NZ_CP119802.1"/>
</dbReference>
<keyword evidence="2" id="KW-1185">Reference proteome</keyword>
<evidence type="ECO:0000313" key="2">
    <source>
        <dbReference type="Proteomes" id="UP001596398"/>
    </source>
</evidence>
<dbReference type="Pfam" id="PF19769">
    <property type="entry name" value="CPxCG_zf"/>
    <property type="match status" value="1"/>
</dbReference>
<dbReference type="PANTHER" id="PTHR42195:SF1">
    <property type="entry name" value="ZINC FINGER PROTEIN"/>
    <property type="match status" value="1"/>
</dbReference>
<dbReference type="EMBL" id="JBHTAP010000001">
    <property type="protein sequence ID" value="MFC7235239.1"/>
    <property type="molecule type" value="Genomic_DNA"/>
</dbReference>
<gene>
    <name evidence="1" type="ORF">ACFQJ4_07930</name>
</gene>
<dbReference type="PIRSF" id="PIRSF015877">
    <property type="entry name" value="UCP015877"/>
    <property type="match status" value="1"/>
</dbReference>
<name>A0ABD5ZPU8_9EURY</name>
<sequence>MSQSRVAVACPSCSPDAPTAHEVLKQADPATVRCGECGHIHKESLPEEETVARRTVVSQDGDSFAVQYERDPGEQVEVGDEFLLDTPEALMQVRVTAIETDEGRRGRVPFEEVETLWTRAVENVVVDVTLHPKEGGREETRSLELRVPGDEQFMVDETAQYGDEKFTVEGLVIRDGVADYDRKQFDYTGDSALAKDLKRVYARDETSSAWSAW</sequence>
<dbReference type="AlphaFoldDB" id="A0ABD5ZPU8"/>
<proteinExistence type="predicted"/>
<dbReference type="PANTHER" id="PTHR42195">
    <property type="entry name" value="UCP015877 FAMILY PROTEIN"/>
    <property type="match status" value="1"/>
</dbReference>
<evidence type="ECO:0000313" key="1">
    <source>
        <dbReference type="EMBL" id="MFC7235239.1"/>
    </source>
</evidence>
<comment type="caution">
    <text evidence="1">The sequence shown here is derived from an EMBL/GenBank/DDBJ whole genome shotgun (WGS) entry which is preliminary data.</text>
</comment>